<organism evidence="2 3">
    <name type="scientific">Celeribacter neptunius</name>
    <dbReference type="NCBI Taxonomy" id="588602"/>
    <lineage>
        <taxon>Bacteria</taxon>
        <taxon>Pseudomonadati</taxon>
        <taxon>Pseudomonadota</taxon>
        <taxon>Alphaproteobacteria</taxon>
        <taxon>Rhodobacterales</taxon>
        <taxon>Roseobacteraceae</taxon>
        <taxon>Celeribacter</taxon>
    </lineage>
</organism>
<protein>
    <recommendedName>
        <fullName evidence="4">Lipoprotein</fullName>
    </recommendedName>
</protein>
<keyword evidence="3" id="KW-1185">Reference proteome</keyword>
<dbReference type="RefSeq" id="WP_090056698.1">
    <property type="nucleotide sequence ID" value="NZ_FORH01000001.1"/>
</dbReference>
<evidence type="ECO:0008006" key="4">
    <source>
        <dbReference type="Google" id="ProtNLM"/>
    </source>
</evidence>
<dbReference type="STRING" id="588602.SAMN04487991_0485"/>
<dbReference type="EMBL" id="FORH01000001">
    <property type="protein sequence ID" value="SFI64417.1"/>
    <property type="molecule type" value="Genomic_DNA"/>
</dbReference>
<reference evidence="3" key="1">
    <citation type="submission" date="2016-10" db="EMBL/GenBank/DDBJ databases">
        <authorList>
            <person name="Varghese N."/>
            <person name="Submissions S."/>
        </authorList>
    </citation>
    <scope>NUCLEOTIDE SEQUENCE [LARGE SCALE GENOMIC DNA]</scope>
    <source>
        <strain evidence="3">DSM 26471</strain>
    </source>
</reference>
<feature type="chain" id="PRO_5011681641" description="Lipoprotein" evidence="1">
    <location>
        <begin position="21"/>
        <end position="204"/>
    </location>
</feature>
<proteinExistence type="predicted"/>
<dbReference type="PROSITE" id="PS51257">
    <property type="entry name" value="PROKAR_LIPOPROTEIN"/>
    <property type="match status" value="1"/>
</dbReference>
<dbReference type="Proteomes" id="UP000199630">
    <property type="component" value="Unassembled WGS sequence"/>
</dbReference>
<keyword evidence="1" id="KW-0732">Signal</keyword>
<feature type="signal peptide" evidence="1">
    <location>
        <begin position="1"/>
        <end position="20"/>
    </location>
</feature>
<dbReference type="AlphaFoldDB" id="A0A1I3JVW3"/>
<accession>A0A1I3JVW3</accession>
<sequence length="204" mass="20658">MHLSFKALSPIALLALSACGDVTPDYESYKTANPYASGIHQAGDGDASLSASTPASTGPLNIIPAPYVPAPANPVTTSAPLPGPVTVSAPLLAQAAPTAATTTFNMLYETSRSGGTARVNGETVEIKRAGKATTGTVSYLVFFMGKRGAPTTIPAAQQAGLAVSLVRGMTQCQINGPAIAPGSDVLSMVSGVPEARWTVQAQCL</sequence>
<evidence type="ECO:0000313" key="3">
    <source>
        <dbReference type="Proteomes" id="UP000199630"/>
    </source>
</evidence>
<gene>
    <name evidence="2" type="ORF">SAMN04487991_0485</name>
</gene>
<evidence type="ECO:0000313" key="2">
    <source>
        <dbReference type="EMBL" id="SFI64417.1"/>
    </source>
</evidence>
<name>A0A1I3JVW3_9RHOB</name>
<evidence type="ECO:0000256" key="1">
    <source>
        <dbReference type="SAM" id="SignalP"/>
    </source>
</evidence>